<sequence length="124" mass="13500">MNKYSVIRSILALFVFLTGFTVSCARSSDSVGHLDIINESGETLEFVKVNVCKKDFSFTNILVGATVSFDFPVSHESGYSIAVVTASGQKISSELGYVTRGFDFSDKIKILADKATIERVDVSD</sequence>
<reference evidence="2 3" key="1">
    <citation type="submission" date="2020-01" db="EMBL/GenBank/DDBJ databases">
        <title>Ponticoccus aerotolerans gen. nov., sp. nov., an anaerobic bacterium and proposal of Ponticoccusceae fam. nov., Ponticoccusles ord. nov. and Ponticoccuse classis nov. in the phylum Kiritimatiellaeota.</title>
        <authorList>
            <person name="Zhou L.Y."/>
            <person name="Du Z.J."/>
        </authorList>
    </citation>
    <scope>NUCLEOTIDE SEQUENCE [LARGE SCALE GENOMIC DNA]</scope>
    <source>
        <strain evidence="2 3">S-5007</strain>
    </source>
</reference>
<dbReference type="Proteomes" id="UP000464954">
    <property type="component" value="Chromosome"/>
</dbReference>
<evidence type="ECO:0000313" key="3">
    <source>
        <dbReference type="Proteomes" id="UP000464954"/>
    </source>
</evidence>
<dbReference type="PROSITE" id="PS51257">
    <property type="entry name" value="PROKAR_LIPOPROTEIN"/>
    <property type="match status" value="1"/>
</dbReference>
<proteinExistence type="predicted"/>
<dbReference type="AlphaFoldDB" id="A0A6P1MDN4"/>
<name>A0A6P1MDN4_9BACT</name>
<keyword evidence="3" id="KW-1185">Reference proteome</keyword>
<gene>
    <name evidence="2" type="ORF">GT409_14910</name>
</gene>
<accession>A0A6P1MDN4</accession>
<feature type="chain" id="PRO_5026806496" evidence="1">
    <location>
        <begin position="25"/>
        <end position="124"/>
    </location>
</feature>
<organism evidence="2 3">
    <name type="scientific">Tichowtungia aerotolerans</name>
    <dbReference type="NCBI Taxonomy" id="2697043"/>
    <lineage>
        <taxon>Bacteria</taxon>
        <taxon>Pseudomonadati</taxon>
        <taxon>Kiritimatiellota</taxon>
        <taxon>Tichowtungiia</taxon>
        <taxon>Tichowtungiales</taxon>
        <taxon>Tichowtungiaceae</taxon>
        <taxon>Tichowtungia</taxon>
    </lineage>
</organism>
<dbReference type="KEGG" id="taer:GT409_14910"/>
<feature type="signal peptide" evidence="1">
    <location>
        <begin position="1"/>
        <end position="24"/>
    </location>
</feature>
<evidence type="ECO:0000313" key="2">
    <source>
        <dbReference type="EMBL" id="QHI70674.1"/>
    </source>
</evidence>
<protein>
    <submittedName>
        <fullName evidence="2">Uncharacterized protein</fullName>
    </submittedName>
</protein>
<evidence type="ECO:0000256" key="1">
    <source>
        <dbReference type="SAM" id="SignalP"/>
    </source>
</evidence>
<dbReference type="EMBL" id="CP047593">
    <property type="protein sequence ID" value="QHI70674.1"/>
    <property type="molecule type" value="Genomic_DNA"/>
</dbReference>
<dbReference type="RefSeq" id="WP_160629846.1">
    <property type="nucleotide sequence ID" value="NZ_CP047593.1"/>
</dbReference>
<keyword evidence="1" id="KW-0732">Signal</keyword>